<dbReference type="Pfam" id="PF03453">
    <property type="entry name" value="MoeA_N"/>
    <property type="match status" value="1"/>
</dbReference>
<dbReference type="InterPro" id="IPR036135">
    <property type="entry name" value="MoeA_linker/N_sf"/>
</dbReference>
<dbReference type="GO" id="GO:0061599">
    <property type="term" value="F:molybdopterin molybdotransferase activity"/>
    <property type="evidence" value="ECO:0007669"/>
    <property type="project" value="TreeGrafter"/>
</dbReference>
<dbReference type="AlphaFoldDB" id="A0A381RGX3"/>
<dbReference type="InterPro" id="IPR036688">
    <property type="entry name" value="MoeA_C_domain_IV_sf"/>
</dbReference>
<dbReference type="EMBL" id="UINC01001899">
    <property type="protein sequence ID" value="SUZ90494.1"/>
    <property type="molecule type" value="Genomic_DNA"/>
</dbReference>
<dbReference type="SUPFAM" id="SSF63882">
    <property type="entry name" value="MoeA N-terminal region -like"/>
    <property type="match status" value="1"/>
</dbReference>
<organism evidence="4">
    <name type="scientific">marine metagenome</name>
    <dbReference type="NCBI Taxonomy" id="408172"/>
    <lineage>
        <taxon>unclassified sequences</taxon>
        <taxon>metagenomes</taxon>
        <taxon>ecological metagenomes</taxon>
    </lineage>
</organism>
<dbReference type="Gene3D" id="3.90.105.10">
    <property type="entry name" value="Molybdopterin biosynthesis moea protein, domain 2"/>
    <property type="match status" value="1"/>
</dbReference>
<dbReference type="UniPathway" id="UPA00344"/>
<dbReference type="Gene3D" id="3.40.980.10">
    <property type="entry name" value="MoaB/Mog-like domain"/>
    <property type="match status" value="1"/>
</dbReference>
<comment type="pathway">
    <text evidence="1">Cofactor biosynthesis; molybdopterin biosynthesis.</text>
</comment>
<reference evidence="4" key="1">
    <citation type="submission" date="2018-05" db="EMBL/GenBank/DDBJ databases">
        <authorList>
            <person name="Lanie J.A."/>
            <person name="Ng W.-L."/>
            <person name="Kazmierczak K.M."/>
            <person name="Andrzejewski T.M."/>
            <person name="Davidsen T.M."/>
            <person name="Wayne K.J."/>
            <person name="Tettelin H."/>
            <person name="Glass J.I."/>
            <person name="Rusch D."/>
            <person name="Podicherti R."/>
            <person name="Tsui H.-C.T."/>
            <person name="Winkler M.E."/>
        </authorList>
    </citation>
    <scope>NUCLEOTIDE SEQUENCE</scope>
</reference>
<dbReference type="Gene3D" id="2.170.190.11">
    <property type="entry name" value="Molybdopterin biosynthesis moea protein, domain 3"/>
    <property type="match status" value="1"/>
</dbReference>
<dbReference type="PANTHER" id="PTHR10192:SF5">
    <property type="entry name" value="GEPHYRIN"/>
    <property type="match status" value="1"/>
</dbReference>
<evidence type="ECO:0000256" key="1">
    <source>
        <dbReference type="ARBA" id="ARBA00005046"/>
    </source>
</evidence>
<evidence type="ECO:0000259" key="3">
    <source>
        <dbReference type="SMART" id="SM00852"/>
    </source>
</evidence>
<dbReference type="Pfam" id="PF03454">
    <property type="entry name" value="MoeA_C"/>
    <property type="match status" value="1"/>
</dbReference>
<keyword evidence="2" id="KW-0501">Molybdenum cofactor biosynthesis</keyword>
<name>A0A381RGX3_9ZZZZ</name>
<dbReference type="GO" id="GO:0005829">
    <property type="term" value="C:cytosol"/>
    <property type="evidence" value="ECO:0007669"/>
    <property type="project" value="TreeGrafter"/>
</dbReference>
<dbReference type="GO" id="GO:0006777">
    <property type="term" value="P:Mo-molybdopterin cofactor biosynthetic process"/>
    <property type="evidence" value="ECO:0007669"/>
    <property type="project" value="UniProtKB-KW"/>
</dbReference>
<evidence type="ECO:0000256" key="2">
    <source>
        <dbReference type="ARBA" id="ARBA00023150"/>
    </source>
</evidence>
<dbReference type="NCBIfam" id="TIGR00177">
    <property type="entry name" value="molyb_syn"/>
    <property type="match status" value="1"/>
</dbReference>
<dbReference type="SUPFAM" id="SSF63867">
    <property type="entry name" value="MoeA C-terminal domain-like"/>
    <property type="match status" value="1"/>
</dbReference>
<dbReference type="PANTHER" id="PTHR10192">
    <property type="entry name" value="MOLYBDOPTERIN BIOSYNTHESIS PROTEIN"/>
    <property type="match status" value="1"/>
</dbReference>
<dbReference type="InterPro" id="IPR005110">
    <property type="entry name" value="MoeA_linker/N"/>
</dbReference>
<dbReference type="InterPro" id="IPR001453">
    <property type="entry name" value="MoaB/Mog_dom"/>
</dbReference>
<gene>
    <name evidence="4" type="ORF">METZ01_LOCUS43348</name>
</gene>
<dbReference type="SUPFAM" id="SSF53218">
    <property type="entry name" value="Molybdenum cofactor biosynthesis proteins"/>
    <property type="match status" value="1"/>
</dbReference>
<feature type="domain" description="MoaB/Mog" evidence="3">
    <location>
        <begin position="150"/>
        <end position="287"/>
    </location>
</feature>
<dbReference type="InterPro" id="IPR036425">
    <property type="entry name" value="MoaB/Mog-like_dom_sf"/>
</dbReference>
<dbReference type="Gene3D" id="2.40.340.10">
    <property type="entry name" value="MoeA, C-terminal, domain IV"/>
    <property type="match status" value="1"/>
</dbReference>
<evidence type="ECO:0000313" key="4">
    <source>
        <dbReference type="EMBL" id="SUZ90494.1"/>
    </source>
</evidence>
<dbReference type="InterPro" id="IPR038987">
    <property type="entry name" value="MoeA-like"/>
</dbReference>
<proteinExistence type="predicted"/>
<protein>
    <recommendedName>
        <fullName evidence="3">MoaB/Mog domain-containing protein</fullName>
    </recommendedName>
</protein>
<dbReference type="Pfam" id="PF00994">
    <property type="entry name" value="MoCF_biosynth"/>
    <property type="match status" value="1"/>
</dbReference>
<dbReference type="InterPro" id="IPR005111">
    <property type="entry name" value="MoeA_C_domain_IV"/>
</dbReference>
<accession>A0A381RGX3</accession>
<sequence>MIDAKNRILAKDIKSKINLPPFNNSAVDGYAIHKSDLNKTQKLLSTQRIAAGDKLPIDLKKGEVARIFTGACMPSNCKTIVMQENVTVKDKHILINKIPTYGENCRLAGEDIARGLKVLSKGDKINATNINLIAAIGKQRVVVKKKLKIGYYTSGNELKKPTEGLHGSQINNSNHYSLHALLEHAYLENKYLGILKDTKKFIINSILRNTNKFDVIITTGGASVGEEDHLIKTIQKLGKIFFWKAAIKPGRPLAVGKIKNTFMICLPGNPVSVHLLYGMIVKPFLEFLCGAPLIQPRGIKATAMFSMKKKNQRMEWLRVNIIKNSENLSVNKYFKQGSGMISSMVFSDGILEIPENISYISRGDRFIFYSFKELFN</sequence>
<dbReference type="CDD" id="cd00887">
    <property type="entry name" value="MoeA"/>
    <property type="match status" value="1"/>
</dbReference>
<dbReference type="SMART" id="SM00852">
    <property type="entry name" value="MoCF_biosynth"/>
    <property type="match status" value="1"/>
</dbReference>